<comment type="similarity">
    <text evidence="1">Belongs to the glycosyl hydrolase 13 family.</text>
</comment>
<dbReference type="PANTHER" id="PTHR10357">
    <property type="entry name" value="ALPHA-AMYLASE FAMILY MEMBER"/>
    <property type="match status" value="1"/>
</dbReference>
<protein>
    <submittedName>
        <fullName evidence="5">Alpha-glucosidase</fullName>
    </submittedName>
</protein>
<sequence length="568" mass="65202">MSSDIAPVPEQVPGQISEHWWKSGVIYQIYPLTFADGNGDGTGDLPGIIQRLDYLNDGNPDSQTSLGVDAIWLSPINKSPMVDNGYDISDYKSIYPTFGTLDDFDTLMSKAHQRGIKVILDLVVNHTSNQHNWFTESRSSQDNPKADWYLWQDPPTDRDLPNNWLSYFGGTGWTYCPRRQQYYFHTFNENQPDLNWQNPAVRAAIYDIVRFWLDRGVDGFRLDASSVYSKDPDFRDNPMKYGASDKNAYNNYHHLYDKNLPENHQIIKEIRAVMDEYGDRVLIGETFIDSRLYDSTIFHGVNNDELHLPLTFEFPFSPWYPGYIQREIEKKEFTTPQQAWPIYFLDNHDIPRHLSRWIACSLCTDSTKVAKAAATLLLTLRGTPVLYYGQELGMVDNVDIPIDKLQDKAVVASETEETPPARDGARTPMQWDRSAHAGFSFGQEVEPWLPVHQNYGELNVESALADNRSILNFHRQLIKVRNQHEALRIGQWRSLIHYPHEHLVYVRETATETILVLINFGHEQACTIDVAIAPEDWTVLLSTVHQTGECMTLPDVLQAFEISILKQA</sequence>
<dbReference type="FunFam" id="3.90.400.10:FF:000002">
    <property type="entry name" value="Sucrose isomerase"/>
    <property type="match status" value="1"/>
</dbReference>
<evidence type="ECO:0000313" key="5">
    <source>
        <dbReference type="EMBL" id="MBE9028710.1"/>
    </source>
</evidence>
<comment type="caution">
    <text evidence="5">The sequence shown here is derived from an EMBL/GenBank/DDBJ whole genome shotgun (WGS) entry which is preliminary data.</text>
</comment>
<dbReference type="InterPro" id="IPR017853">
    <property type="entry name" value="GH"/>
</dbReference>
<dbReference type="AlphaFoldDB" id="A0A928VI11"/>
<dbReference type="InterPro" id="IPR006047">
    <property type="entry name" value="GH13_cat_dom"/>
</dbReference>
<proteinExistence type="inferred from homology"/>
<gene>
    <name evidence="5" type="ORF">IQ266_02920</name>
</gene>
<feature type="domain" description="Glycosyl hydrolase family 13 catalytic" evidence="4">
    <location>
        <begin position="28"/>
        <end position="426"/>
    </location>
</feature>
<dbReference type="CDD" id="cd11333">
    <property type="entry name" value="AmyAc_SI_OligoGlu_DGase"/>
    <property type="match status" value="1"/>
</dbReference>
<dbReference type="EMBL" id="JADEXQ010000006">
    <property type="protein sequence ID" value="MBE9028710.1"/>
    <property type="molecule type" value="Genomic_DNA"/>
</dbReference>
<reference evidence="5" key="1">
    <citation type="submission" date="2020-10" db="EMBL/GenBank/DDBJ databases">
        <authorList>
            <person name="Castelo-Branco R."/>
            <person name="Eusebio N."/>
            <person name="Adriana R."/>
            <person name="Vieira A."/>
            <person name="Brugerolle De Fraissinette N."/>
            <person name="Rezende De Castro R."/>
            <person name="Schneider M.P."/>
            <person name="Vasconcelos V."/>
            <person name="Leao P.N."/>
        </authorList>
    </citation>
    <scope>NUCLEOTIDE SEQUENCE</scope>
    <source>
        <strain evidence="5">LEGE 11480</strain>
    </source>
</reference>
<keyword evidence="6" id="KW-1185">Reference proteome</keyword>
<dbReference type="Proteomes" id="UP000625316">
    <property type="component" value="Unassembled WGS sequence"/>
</dbReference>
<evidence type="ECO:0000259" key="4">
    <source>
        <dbReference type="SMART" id="SM00642"/>
    </source>
</evidence>
<dbReference type="SUPFAM" id="SSF51445">
    <property type="entry name" value="(Trans)glycosidases"/>
    <property type="match status" value="1"/>
</dbReference>
<dbReference type="Gene3D" id="3.20.20.80">
    <property type="entry name" value="Glycosidases"/>
    <property type="match status" value="2"/>
</dbReference>
<evidence type="ECO:0000256" key="2">
    <source>
        <dbReference type="ARBA" id="ARBA00022801"/>
    </source>
</evidence>
<dbReference type="Pfam" id="PF00128">
    <property type="entry name" value="Alpha-amylase"/>
    <property type="match status" value="1"/>
</dbReference>
<dbReference type="RefSeq" id="WP_264323534.1">
    <property type="nucleotide sequence ID" value="NZ_JADEXQ010000006.1"/>
</dbReference>
<organism evidence="5 6">
    <name type="scientific">Romeriopsis navalis LEGE 11480</name>
    <dbReference type="NCBI Taxonomy" id="2777977"/>
    <lineage>
        <taxon>Bacteria</taxon>
        <taxon>Bacillati</taxon>
        <taxon>Cyanobacteriota</taxon>
        <taxon>Cyanophyceae</taxon>
        <taxon>Leptolyngbyales</taxon>
        <taxon>Leptolyngbyaceae</taxon>
        <taxon>Romeriopsis</taxon>
        <taxon>Romeriopsis navalis</taxon>
    </lineage>
</organism>
<dbReference type="SUPFAM" id="SSF51011">
    <property type="entry name" value="Glycosyl hydrolase domain"/>
    <property type="match status" value="1"/>
</dbReference>
<evidence type="ECO:0000256" key="1">
    <source>
        <dbReference type="ARBA" id="ARBA00008061"/>
    </source>
</evidence>
<dbReference type="GO" id="GO:0009313">
    <property type="term" value="P:oligosaccharide catabolic process"/>
    <property type="evidence" value="ECO:0007669"/>
    <property type="project" value="TreeGrafter"/>
</dbReference>
<dbReference type="PANTHER" id="PTHR10357:SF179">
    <property type="entry name" value="NEUTRAL AND BASIC AMINO ACID TRANSPORT PROTEIN RBAT"/>
    <property type="match status" value="1"/>
</dbReference>
<accession>A0A928VI11</accession>
<keyword evidence="3" id="KW-0326">Glycosidase</keyword>
<dbReference type="InterPro" id="IPR045857">
    <property type="entry name" value="O16G_dom_2"/>
</dbReference>
<keyword evidence="2" id="KW-0378">Hydrolase</keyword>
<dbReference type="GO" id="GO:0004556">
    <property type="term" value="F:alpha-amylase activity"/>
    <property type="evidence" value="ECO:0007669"/>
    <property type="project" value="TreeGrafter"/>
</dbReference>
<evidence type="ECO:0000256" key="3">
    <source>
        <dbReference type="ARBA" id="ARBA00023295"/>
    </source>
</evidence>
<name>A0A928VI11_9CYAN</name>
<dbReference type="SMART" id="SM00642">
    <property type="entry name" value="Aamy"/>
    <property type="match status" value="1"/>
</dbReference>
<evidence type="ECO:0000313" key="6">
    <source>
        <dbReference type="Proteomes" id="UP000625316"/>
    </source>
</evidence>
<dbReference type="Gene3D" id="3.90.400.10">
    <property type="entry name" value="Oligo-1,6-glucosidase, Domain 2"/>
    <property type="match status" value="1"/>
</dbReference>